<feature type="domain" description="FIST C-domain" evidence="2">
    <location>
        <begin position="231"/>
        <end position="408"/>
    </location>
</feature>
<protein>
    <submittedName>
        <fullName evidence="3">FIST N-terminal domain-containing protein</fullName>
    </submittedName>
</protein>
<accession>A0ABY8SXC3</accession>
<dbReference type="Pfam" id="PF08495">
    <property type="entry name" value="FIST"/>
    <property type="match status" value="1"/>
</dbReference>
<dbReference type="Pfam" id="PF10442">
    <property type="entry name" value="FIST_C"/>
    <property type="match status" value="1"/>
</dbReference>
<evidence type="ECO:0000313" key="4">
    <source>
        <dbReference type="Proteomes" id="UP001240697"/>
    </source>
</evidence>
<evidence type="ECO:0000313" key="3">
    <source>
        <dbReference type="EMBL" id="WHS65916.1"/>
    </source>
</evidence>
<dbReference type="Proteomes" id="UP001240697">
    <property type="component" value="Chromosome"/>
</dbReference>
<proteinExistence type="predicted"/>
<name>A0ABY8SXC3_9BURK</name>
<dbReference type="SMART" id="SM00897">
    <property type="entry name" value="FIST"/>
    <property type="match status" value="1"/>
</dbReference>
<dbReference type="InterPro" id="IPR013702">
    <property type="entry name" value="FIST_domain_N"/>
</dbReference>
<reference evidence="3 4" key="1">
    <citation type="submission" date="2023-05" db="EMBL/GenBank/DDBJ databases">
        <authorList>
            <person name="Yin Y."/>
            <person name="Lu Z."/>
        </authorList>
    </citation>
    <scope>NUCLEOTIDE SEQUENCE [LARGE SCALE GENOMIC DNA]</scope>
    <source>
        <strain evidence="3 4">ZM22</strain>
    </source>
</reference>
<dbReference type="SMART" id="SM01204">
    <property type="entry name" value="FIST_C"/>
    <property type="match status" value="1"/>
</dbReference>
<organism evidence="3 4">
    <name type="scientific">Comamonas resistens</name>
    <dbReference type="NCBI Taxonomy" id="3046670"/>
    <lineage>
        <taxon>Bacteria</taxon>
        <taxon>Pseudomonadati</taxon>
        <taxon>Pseudomonadota</taxon>
        <taxon>Betaproteobacteria</taxon>
        <taxon>Burkholderiales</taxon>
        <taxon>Comamonadaceae</taxon>
        <taxon>Comamonas</taxon>
    </lineage>
</organism>
<gene>
    <name evidence="3" type="ORF">QMY55_01795</name>
</gene>
<keyword evidence="4" id="KW-1185">Reference proteome</keyword>
<dbReference type="InterPro" id="IPR019494">
    <property type="entry name" value="FIST_C"/>
</dbReference>
<evidence type="ECO:0000259" key="1">
    <source>
        <dbReference type="SMART" id="SM00897"/>
    </source>
</evidence>
<dbReference type="EMBL" id="CP125947">
    <property type="protein sequence ID" value="WHS65916.1"/>
    <property type="molecule type" value="Genomic_DNA"/>
</dbReference>
<dbReference type="RefSeq" id="WP_283487009.1">
    <property type="nucleotide sequence ID" value="NZ_CP125947.1"/>
</dbReference>
<sequence>MSLFPVGHASHDDWRHAVEQVVLQLRGQMLRQPQAQYRLGLIYLSQSLAPHAQELLALLARSLPQVTDWVGSSGHTVLAMEHEYSASYSLAVMLLDISAADYRVYSGVAPLALGGAEAGFEAHSALVHSSIDQPDLGELLLELSERTSSGNLFGALSDERGAQIACRAEDLAQLRTGAVVGVFHAGFSGVAFDSDVACMSRLAQGCSPLGVGMEITQATGPVLLELEGEPALPRLLQLLDVQASSGSSPGEGGWQAALSQLRKTQAAIAPLGRGLERGALTDEAQVLHIVGLDPVRQGVALSSPVEPEHTVIFCQRDTSEARHELMQMGAALKDALQPDFADAGGDEGGNEAAHAEAVQHIRGAIYVSSKGRGSEMFGGADAELKLLRHALGPVPLIGVVADAQLMDARVHQLAGVLTVFTGK</sequence>
<feature type="domain" description="FIST" evidence="1">
    <location>
        <begin position="38"/>
        <end position="230"/>
    </location>
</feature>
<evidence type="ECO:0000259" key="2">
    <source>
        <dbReference type="SMART" id="SM01204"/>
    </source>
</evidence>